<feature type="domain" description="EAL" evidence="2">
    <location>
        <begin position="42"/>
        <end position="167"/>
    </location>
</feature>
<dbReference type="InterPro" id="IPR001633">
    <property type="entry name" value="EAL_dom"/>
</dbReference>
<organism evidence="3 4">
    <name type="scientific">Aeromonas caviae</name>
    <name type="common">Aeromonas punctata</name>
    <dbReference type="NCBI Taxonomy" id="648"/>
    <lineage>
        <taxon>Bacteria</taxon>
        <taxon>Pseudomonadati</taxon>
        <taxon>Pseudomonadota</taxon>
        <taxon>Gammaproteobacteria</taxon>
        <taxon>Aeromonadales</taxon>
        <taxon>Aeromonadaceae</taxon>
        <taxon>Aeromonas</taxon>
    </lineage>
</organism>
<dbReference type="SUPFAM" id="SSF141868">
    <property type="entry name" value="EAL domain-like"/>
    <property type="match status" value="1"/>
</dbReference>
<keyword evidence="1" id="KW-0472">Membrane</keyword>
<dbReference type="InterPro" id="IPR035919">
    <property type="entry name" value="EAL_sf"/>
</dbReference>
<accession>A0A7U5YAA1</accession>
<protein>
    <submittedName>
        <fullName evidence="3">EAL domain-containing protein</fullName>
    </submittedName>
</protein>
<dbReference type="Proteomes" id="UP000266778">
    <property type="component" value="Chromosome"/>
</dbReference>
<evidence type="ECO:0000313" key="3">
    <source>
        <dbReference type="EMBL" id="AXB06601.2"/>
    </source>
</evidence>
<dbReference type="CDD" id="cd01948">
    <property type="entry name" value="EAL"/>
    <property type="match status" value="1"/>
</dbReference>
<gene>
    <name evidence="3" type="ORF">C1C91_17900</name>
</gene>
<dbReference type="AlphaFoldDB" id="A0A7U5YAA1"/>
<keyword evidence="1" id="KW-1133">Transmembrane helix</keyword>
<reference evidence="3" key="1">
    <citation type="journal article" date="2019" name="J Environ">
        <title>Genetic characterization and potential molecular dissemination mechanism of tet (31) gene in Aeromonas caviae from an oxytetracycline wastewater treatment system.</title>
        <authorList>
            <person name="Shi Y."/>
            <person name="Tian Z."/>
            <person name="Leclercq S.O."/>
            <person name="Zhang H."/>
            <person name="Yang M."/>
            <person name="Zhang Y."/>
        </authorList>
    </citation>
    <scope>NUCLEOTIDE SEQUENCE</scope>
    <source>
        <strain evidence="3">T25-39</strain>
    </source>
</reference>
<name>A0A7U5YAA1_AERCA</name>
<dbReference type="GO" id="GO:0071111">
    <property type="term" value="F:cyclic-guanylate-specific phosphodiesterase activity"/>
    <property type="evidence" value="ECO:0007669"/>
    <property type="project" value="InterPro"/>
</dbReference>
<dbReference type="PANTHER" id="PTHR33121">
    <property type="entry name" value="CYCLIC DI-GMP PHOSPHODIESTERASE PDEF"/>
    <property type="match status" value="1"/>
</dbReference>
<feature type="transmembrane region" description="Helical" evidence="1">
    <location>
        <begin position="20"/>
        <end position="38"/>
    </location>
</feature>
<dbReference type="Pfam" id="PF00563">
    <property type="entry name" value="EAL"/>
    <property type="match status" value="1"/>
</dbReference>
<evidence type="ECO:0000256" key="1">
    <source>
        <dbReference type="SAM" id="Phobius"/>
    </source>
</evidence>
<sequence length="167" mass="18584">MALNGYKEVLAFAWAYNQENLLAAPVLALLLGLLTFYLRGRSGSPRSELARAMAAREFIPHLQPVMDKQGRLRGCEVLMRWRHPTQGMIAPNHFIPLAEECGYIVPMTRQLMAQTRDYLVGVANRLPPAFTSPSMSAPSTSKIRTSSPSAATFFTPSRARICAWCSR</sequence>
<keyword evidence="1" id="KW-0812">Transmembrane</keyword>
<dbReference type="PROSITE" id="PS50883">
    <property type="entry name" value="EAL"/>
    <property type="match status" value="1"/>
</dbReference>
<proteinExistence type="predicted"/>
<evidence type="ECO:0000313" key="4">
    <source>
        <dbReference type="Proteomes" id="UP000266778"/>
    </source>
</evidence>
<dbReference type="EMBL" id="CP025706">
    <property type="protein sequence ID" value="AXB06601.2"/>
    <property type="molecule type" value="Genomic_DNA"/>
</dbReference>
<dbReference type="InterPro" id="IPR050706">
    <property type="entry name" value="Cyclic-di-GMP_PDE-like"/>
</dbReference>
<dbReference type="PANTHER" id="PTHR33121:SF80">
    <property type="entry name" value="CYCLIC DI-GMP PHOSPHODIESTERASE PDEL"/>
    <property type="match status" value="1"/>
</dbReference>
<evidence type="ECO:0000259" key="2">
    <source>
        <dbReference type="PROSITE" id="PS50883"/>
    </source>
</evidence>
<dbReference type="Gene3D" id="3.20.20.450">
    <property type="entry name" value="EAL domain"/>
    <property type="match status" value="1"/>
</dbReference>